<keyword evidence="6" id="KW-0418">Kinase</keyword>
<evidence type="ECO:0000256" key="1">
    <source>
        <dbReference type="ARBA" id="ARBA00000085"/>
    </source>
</evidence>
<dbReference type="GO" id="GO:0004673">
    <property type="term" value="F:protein histidine kinase activity"/>
    <property type="evidence" value="ECO:0007669"/>
    <property type="project" value="UniProtKB-EC"/>
</dbReference>
<sequence>MGGIASALGVAEKMDIEGPEIAIGSKGVASISLLIHELTTNAIKYGALSKEGGRVQIRMEIVKLDGTENADPLLERKRRTPDHGTKSKGLWHKADPNRLAWYRRCQPALRDDRA</sequence>
<evidence type="ECO:0000256" key="2">
    <source>
        <dbReference type="ARBA" id="ARBA00012438"/>
    </source>
</evidence>
<evidence type="ECO:0000256" key="8">
    <source>
        <dbReference type="SAM" id="MobiDB-lite"/>
    </source>
</evidence>
<comment type="caution">
    <text evidence="9">The sequence shown here is derived from an EMBL/GenBank/DDBJ whole genome shotgun (WGS) entry which is preliminary data.</text>
</comment>
<evidence type="ECO:0000256" key="3">
    <source>
        <dbReference type="ARBA" id="ARBA00022553"/>
    </source>
</evidence>
<dbReference type="EC" id="2.7.13.3" evidence="2"/>
<dbReference type="EMBL" id="LUAY01006086">
    <property type="protein sequence ID" value="KYB45182.1"/>
    <property type="molecule type" value="Genomic_DNA"/>
</dbReference>
<evidence type="ECO:0000256" key="6">
    <source>
        <dbReference type="ARBA" id="ARBA00022777"/>
    </source>
</evidence>
<evidence type="ECO:0000256" key="4">
    <source>
        <dbReference type="ARBA" id="ARBA00022679"/>
    </source>
</evidence>
<keyword evidence="7" id="KW-0067">ATP-binding</keyword>
<name>A0A656Z3Y6_BRUAN</name>
<keyword evidence="3" id="KW-0597">Phosphoprotein</keyword>
<evidence type="ECO:0000256" key="5">
    <source>
        <dbReference type="ARBA" id="ARBA00022741"/>
    </source>
</evidence>
<gene>
    <name evidence="9" type="ORF">AB664_12070</name>
</gene>
<comment type="catalytic activity">
    <reaction evidence="1">
        <text>ATP + protein L-histidine = ADP + protein N-phospho-L-histidine.</text>
        <dbReference type="EC" id="2.7.13.3"/>
    </reaction>
</comment>
<proteinExistence type="predicted"/>
<dbReference type="AlphaFoldDB" id="A0A656Z3Y6"/>
<keyword evidence="4" id="KW-0808">Transferase</keyword>
<organism evidence="9">
    <name type="scientific">Brucella anthropi</name>
    <name type="common">Ochrobactrum anthropi</name>
    <dbReference type="NCBI Taxonomy" id="529"/>
    <lineage>
        <taxon>Bacteria</taxon>
        <taxon>Pseudomonadati</taxon>
        <taxon>Pseudomonadota</taxon>
        <taxon>Alphaproteobacteria</taxon>
        <taxon>Hyphomicrobiales</taxon>
        <taxon>Brucellaceae</taxon>
        <taxon>Brucella/Ochrobactrum group</taxon>
        <taxon>Brucella</taxon>
    </lineage>
</organism>
<dbReference type="GO" id="GO:0005524">
    <property type="term" value="F:ATP binding"/>
    <property type="evidence" value="ECO:0007669"/>
    <property type="project" value="UniProtKB-KW"/>
</dbReference>
<dbReference type="PANTHER" id="PTHR41523:SF8">
    <property type="entry name" value="ETHYLENE RESPONSE SENSOR PROTEIN"/>
    <property type="match status" value="1"/>
</dbReference>
<feature type="region of interest" description="Disordered" evidence="8">
    <location>
        <begin position="70"/>
        <end position="91"/>
    </location>
</feature>
<reference evidence="9" key="1">
    <citation type="submission" date="2016-02" db="EMBL/GenBank/DDBJ databases">
        <title>Genomic sequences of Ochrobactrum anthropi.</title>
        <authorList>
            <person name="Chudasama K.S."/>
            <person name="Thaker V.S."/>
        </authorList>
    </citation>
    <scope>NUCLEOTIDE SEQUENCE [LARGE SCALE GENOMIC DNA]</scope>
    <source>
        <strain evidence="9">SUBG007</strain>
    </source>
</reference>
<evidence type="ECO:0000256" key="7">
    <source>
        <dbReference type="ARBA" id="ARBA00022840"/>
    </source>
</evidence>
<evidence type="ECO:0000313" key="9">
    <source>
        <dbReference type="EMBL" id="KYB45182.1"/>
    </source>
</evidence>
<accession>A0A656Z3Y6</accession>
<keyword evidence="5" id="KW-0547">Nucleotide-binding</keyword>
<dbReference type="PANTHER" id="PTHR41523">
    <property type="entry name" value="TWO-COMPONENT SYSTEM SENSOR PROTEIN"/>
    <property type="match status" value="1"/>
</dbReference>
<protein>
    <recommendedName>
        <fullName evidence="2">histidine kinase</fullName>
        <ecNumber evidence="2">2.7.13.3</ecNumber>
    </recommendedName>
</protein>